<dbReference type="Proteomes" id="UP000886476">
    <property type="component" value="Unassembled WGS sequence"/>
</dbReference>
<dbReference type="EMBL" id="JABFDN010000005">
    <property type="protein sequence ID" value="NPU66968.1"/>
    <property type="molecule type" value="Genomic_DNA"/>
</dbReference>
<dbReference type="PANTHER" id="PTHR47572">
    <property type="entry name" value="LIPOPROTEIN-RELATED"/>
    <property type="match status" value="1"/>
</dbReference>
<evidence type="ECO:0000313" key="3">
    <source>
        <dbReference type="EMBL" id="NPU66968.1"/>
    </source>
</evidence>
<reference evidence="3" key="1">
    <citation type="submission" date="2020-05" db="EMBL/GenBank/DDBJ databases">
        <title>Nod-independent and nitrogen-fixing Bradyrhizobium aeschynomene sp. nov. isolated from nodules of Aeschynomene indica.</title>
        <authorList>
            <person name="Zhang Z."/>
        </authorList>
    </citation>
    <scope>NUCLEOTIDE SEQUENCE</scope>
    <source>
        <strain evidence="3">83012</strain>
    </source>
</reference>
<gene>
    <name evidence="3" type="ORF">HL667_18335</name>
</gene>
<accession>A0ABX2CFG6</accession>
<protein>
    <submittedName>
        <fullName evidence="3">SMP-30/gluconolactonase/LRE family protein</fullName>
    </submittedName>
</protein>
<evidence type="ECO:0000313" key="4">
    <source>
        <dbReference type="Proteomes" id="UP000886476"/>
    </source>
</evidence>
<proteinExistence type="predicted"/>
<feature type="chain" id="PRO_5046679004" evidence="1">
    <location>
        <begin position="29"/>
        <end position="314"/>
    </location>
</feature>
<dbReference type="PANTHER" id="PTHR47572:SF5">
    <property type="entry name" value="BLR2277 PROTEIN"/>
    <property type="match status" value="1"/>
</dbReference>
<name>A0ABX2CFG6_9BRAD</name>
<evidence type="ECO:0000256" key="1">
    <source>
        <dbReference type="SAM" id="SignalP"/>
    </source>
</evidence>
<dbReference type="InterPro" id="IPR013658">
    <property type="entry name" value="SGL"/>
</dbReference>
<dbReference type="SUPFAM" id="SSF63829">
    <property type="entry name" value="Calcium-dependent phosphotriesterase"/>
    <property type="match status" value="1"/>
</dbReference>
<feature type="signal peptide" evidence="1">
    <location>
        <begin position="1"/>
        <end position="28"/>
    </location>
</feature>
<keyword evidence="1" id="KW-0732">Signal</keyword>
<dbReference type="Pfam" id="PF08450">
    <property type="entry name" value="SGL"/>
    <property type="match status" value="1"/>
</dbReference>
<dbReference type="InterPro" id="IPR051262">
    <property type="entry name" value="SMP-30/CGR1_Lactonase"/>
</dbReference>
<organism evidence="3 4">
    <name type="scientific">Bradyrhizobium aeschynomenes</name>
    <dbReference type="NCBI Taxonomy" id="2734909"/>
    <lineage>
        <taxon>Bacteria</taxon>
        <taxon>Pseudomonadati</taxon>
        <taxon>Pseudomonadota</taxon>
        <taxon>Alphaproteobacteria</taxon>
        <taxon>Hyphomicrobiales</taxon>
        <taxon>Nitrobacteraceae</taxon>
        <taxon>Bradyrhizobium</taxon>
    </lineage>
</organism>
<dbReference type="InterPro" id="IPR011042">
    <property type="entry name" value="6-blade_b-propeller_TolB-like"/>
</dbReference>
<comment type="caution">
    <text evidence="3">The sequence shown here is derived from an EMBL/GenBank/DDBJ whole genome shotgun (WGS) entry which is preliminary data.</text>
</comment>
<dbReference type="Gene3D" id="2.120.10.30">
    <property type="entry name" value="TolB, C-terminal domain"/>
    <property type="match status" value="1"/>
</dbReference>
<evidence type="ECO:0000259" key="2">
    <source>
        <dbReference type="Pfam" id="PF08450"/>
    </source>
</evidence>
<keyword evidence="4" id="KW-1185">Reference proteome</keyword>
<feature type="domain" description="SMP-30/Gluconolactonase/LRE-like region" evidence="2">
    <location>
        <begin position="49"/>
        <end position="289"/>
    </location>
</feature>
<sequence length="314" mass="34037">MRRLASLPTLRISRWVLIAMLTVAPALAAPKLFESSQLTPSGEYTFGIEGPAVDRDGNLYVVNLGRAGTIGRLAPEATASETFTELPEGSIGNAIRIDATGTMFIADYKKHNIFAIAPGTTEPRLVFHADEMSQPNDITLARNGTIYASDPSWKSRSGRIWRIAKGPDGTMQGVAMTSPRAMGTTNGIDLSPDGRTLYVGESNSGEIWSYAMQNDALAQPRLIAKFEPNTIDGLRTDANGRLFVARILKGTIAVLAPDGRMVRDIALKAKEPTNLAFGGSDGKTVYVTQRQGGFIESFRTDVEGREHCLQMRKC</sequence>